<dbReference type="EMBL" id="MGAY01000048">
    <property type="protein sequence ID" value="OGK56013.1"/>
    <property type="molecule type" value="Genomic_DNA"/>
</dbReference>
<feature type="transmembrane region" description="Helical" evidence="1">
    <location>
        <begin position="87"/>
        <end position="104"/>
    </location>
</feature>
<protein>
    <submittedName>
        <fullName evidence="2">Uncharacterized protein</fullName>
    </submittedName>
</protein>
<accession>A0A1F7JK87</accession>
<dbReference type="AlphaFoldDB" id="A0A1F7JK87"/>
<reference evidence="2 3" key="1">
    <citation type="journal article" date="2016" name="Nat. Commun.">
        <title>Thousands of microbial genomes shed light on interconnected biogeochemical processes in an aquifer system.</title>
        <authorList>
            <person name="Anantharaman K."/>
            <person name="Brown C.T."/>
            <person name="Hug L.A."/>
            <person name="Sharon I."/>
            <person name="Castelle C.J."/>
            <person name="Probst A.J."/>
            <person name="Thomas B.C."/>
            <person name="Singh A."/>
            <person name="Wilkins M.J."/>
            <person name="Karaoz U."/>
            <person name="Brodie E.L."/>
            <person name="Williams K.H."/>
            <person name="Hubbard S.S."/>
            <person name="Banfield J.F."/>
        </authorList>
    </citation>
    <scope>NUCLEOTIDE SEQUENCE [LARGE SCALE GENOMIC DNA]</scope>
</reference>
<dbReference type="Proteomes" id="UP000176376">
    <property type="component" value="Unassembled WGS sequence"/>
</dbReference>
<keyword evidence="1" id="KW-1133">Transmembrane helix</keyword>
<feature type="transmembrane region" description="Helical" evidence="1">
    <location>
        <begin position="40"/>
        <end position="57"/>
    </location>
</feature>
<evidence type="ECO:0000313" key="2">
    <source>
        <dbReference type="EMBL" id="OGK56013.1"/>
    </source>
</evidence>
<organism evidence="2 3">
    <name type="scientific">Candidatus Roizmanbacteria bacterium RIFCSPLOWO2_02_FULL_38_10</name>
    <dbReference type="NCBI Taxonomy" id="1802074"/>
    <lineage>
        <taxon>Bacteria</taxon>
        <taxon>Candidatus Roizmaniibacteriota</taxon>
    </lineage>
</organism>
<dbReference type="STRING" id="1802074.A3J15_00330"/>
<name>A0A1F7JK87_9BACT</name>
<sequence>MTAFFWKQRNFPKKKISLIFINLLPILLIIFFSAPVDIPIIILMIILITLLFFQLVSHFTKPQVAILVSFGFLSLSILKVLDILDYINFMIVVALITTMSLLIFSK</sequence>
<feature type="transmembrane region" description="Helical" evidence="1">
    <location>
        <begin position="64"/>
        <end position="81"/>
    </location>
</feature>
<keyword evidence="1" id="KW-0812">Transmembrane</keyword>
<gene>
    <name evidence="2" type="ORF">A3J15_00330</name>
</gene>
<proteinExistence type="predicted"/>
<evidence type="ECO:0000256" key="1">
    <source>
        <dbReference type="SAM" id="Phobius"/>
    </source>
</evidence>
<comment type="caution">
    <text evidence="2">The sequence shown here is derived from an EMBL/GenBank/DDBJ whole genome shotgun (WGS) entry which is preliminary data.</text>
</comment>
<keyword evidence="1" id="KW-0472">Membrane</keyword>
<evidence type="ECO:0000313" key="3">
    <source>
        <dbReference type="Proteomes" id="UP000176376"/>
    </source>
</evidence>
<feature type="transmembrane region" description="Helical" evidence="1">
    <location>
        <begin position="16"/>
        <end position="34"/>
    </location>
</feature>